<feature type="domain" description="Type I restriction modification DNA specificity" evidence="4">
    <location>
        <begin position="243"/>
        <end position="383"/>
    </location>
</feature>
<dbReference type="GO" id="GO:0009307">
    <property type="term" value="P:DNA restriction-modification system"/>
    <property type="evidence" value="ECO:0007669"/>
    <property type="project" value="UniProtKB-KW"/>
</dbReference>
<dbReference type="InterPro" id="IPR000055">
    <property type="entry name" value="Restrct_endonuc_typeI_TRD"/>
</dbReference>
<keyword evidence="5" id="KW-0255">Endonuclease</keyword>
<accession>A0A7W3HFW3</accession>
<keyword evidence="3" id="KW-0238">DNA-binding</keyword>
<evidence type="ECO:0000259" key="4">
    <source>
        <dbReference type="Pfam" id="PF01420"/>
    </source>
</evidence>
<comment type="caution">
    <text evidence="5">The sequence shown here is derived from an EMBL/GenBank/DDBJ whole genome shotgun (WGS) entry which is preliminary data.</text>
</comment>
<dbReference type="RefSeq" id="WP_182410848.1">
    <property type="nucleotide sequence ID" value="NZ_JABXRP010000002.1"/>
</dbReference>
<dbReference type="SUPFAM" id="SSF116734">
    <property type="entry name" value="DNA methylase specificity domain"/>
    <property type="match status" value="2"/>
</dbReference>
<gene>
    <name evidence="5" type="ORF">HV056_21795</name>
</gene>
<dbReference type="InterPro" id="IPR044946">
    <property type="entry name" value="Restrct_endonuc_typeI_TRD_sf"/>
</dbReference>
<dbReference type="Gene3D" id="1.10.287.1120">
    <property type="entry name" value="Bipartite methylase S protein"/>
    <property type="match status" value="1"/>
</dbReference>
<dbReference type="PANTHER" id="PTHR30408">
    <property type="entry name" value="TYPE-1 RESTRICTION ENZYME ECOKI SPECIFICITY PROTEIN"/>
    <property type="match status" value="1"/>
</dbReference>
<keyword evidence="2" id="KW-0680">Restriction system</keyword>
<comment type="similarity">
    <text evidence="1">Belongs to the type-I restriction system S methylase family.</text>
</comment>
<evidence type="ECO:0000256" key="1">
    <source>
        <dbReference type="ARBA" id="ARBA00010923"/>
    </source>
</evidence>
<dbReference type="Proteomes" id="UP000533461">
    <property type="component" value="Unassembled WGS sequence"/>
</dbReference>
<dbReference type="AlphaFoldDB" id="A0A7W3HFW3"/>
<keyword evidence="5" id="KW-0540">Nuclease</keyword>
<organism evidence="5 6">
    <name type="scientific">Enterobacter asburiae</name>
    <dbReference type="NCBI Taxonomy" id="61645"/>
    <lineage>
        <taxon>Bacteria</taxon>
        <taxon>Pseudomonadati</taxon>
        <taxon>Pseudomonadota</taxon>
        <taxon>Gammaproteobacteria</taxon>
        <taxon>Enterobacterales</taxon>
        <taxon>Enterobacteriaceae</taxon>
        <taxon>Enterobacter</taxon>
        <taxon>Enterobacter cloacae complex</taxon>
    </lineage>
</organism>
<proteinExistence type="inferred from homology"/>
<keyword evidence="5" id="KW-0378">Hydrolase</keyword>
<evidence type="ECO:0000313" key="6">
    <source>
        <dbReference type="Proteomes" id="UP000533461"/>
    </source>
</evidence>
<dbReference type="Gene3D" id="3.90.220.20">
    <property type="entry name" value="DNA methylase specificity domains"/>
    <property type="match status" value="2"/>
</dbReference>
<reference evidence="5 6" key="1">
    <citation type="submission" date="2020-06" db="EMBL/GenBank/DDBJ databases">
        <title>REHAB project genomes.</title>
        <authorList>
            <person name="Shaw L.P."/>
        </authorList>
    </citation>
    <scope>NUCLEOTIDE SEQUENCE [LARGE SCALE GENOMIC DNA]</scope>
    <source>
        <strain evidence="5 6">RHBSTW-00074</strain>
    </source>
</reference>
<sequence length="436" mass="49199">MSTMEQVEVGKYHPYTGYKDSGVEWVGDMPDHWQTKPAFAAVMEQCIKNSDGAESNVLSLSYGNIVERDVENNFGLLPESFNTYQIVNPGDIVLRLTDLQNDKRSLRVARSTLRGIITSAYLKLVCGDELDNRYAYRLLHSYDTTKVFYGMGGGLRQSMKFEDFRRLPFLLPPAEEQRTIAAFLDYETARIDKLIAQHQRLIELLKEKRQAVISHAVTKGLNPDAPMKDSGVEWLGEVPEHWLVSSLKFIYKNLDYKRIPLSAEERGSKQGDYPYYGASGIIDSIDDYLFSTDHVLVGEDGANLVMRSTPIAFVATGQYWVNNHAHILRMNDGLNSYWAAVIENLDISPFVTGSAQPKLTAEALGNLIVAYPKTLQERIEIQEFINREKPKFTTLIDRAEHQVHLLKERRTALISAAVTGKIDLRGWTASTQEAAA</sequence>
<dbReference type="Pfam" id="PF01420">
    <property type="entry name" value="Methylase_S"/>
    <property type="match status" value="1"/>
</dbReference>
<dbReference type="CDD" id="cd17262">
    <property type="entry name" value="RMtype1_S_Aco12261I-TRD2-CR2"/>
    <property type="match status" value="1"/>
</dbReference>
<dbReference type="GO" id="GO:0003677">
    <property type="term" value="F:DNA binding"/>
    <property type="evidence" value="ECO:0007669"/>
    <property type="project" value="UniProtKB-KW"/>
</dbReference>
<dbReference type="PANTHER" id="PTHR30408:SF12">
    <property type="entry name" value="TYPE I RESTRICTION ENZYME MJAVIII SPECIFICITY SUBUNIT"/>
    <property type="match status" value="1"/>
</dbReference>
<dbReference type="EMBL" id="JABXRP010000002">
    <property type="protein sequence ID" value="MBA8079144.1"/>
    <property type="molecule type" value="Genomic_DNA"/>
</dbReference>
<dbReference type="InterPro" id="IPR052021">
    <property type="entry name" value="Type-I_RS_S_subunit"/>
</dbReference>
<evidence type="ECO:0000256" key="2">
    <source>
        <dbReference type="ARBA" id="ARBA00022747"/>
    </source>
</evidence>
<evidence type="ECO:0000313" key="5">
    <source>
        <dbReference type="EMBL" id="MBA8079144.1"/>
    </source>
</evidence>
<protein>
    <submittedName>
        <fullName evidence="5">Restriction endonuclease subunit S</fullName>
    </submittedName>
</protein>
<dbReference type="GO" id="GO:0004519">
    <property type="term" value="F:endonuclease activity"/>
    <property type="evidence" value="ECO:0007669"/>
    <property type="project" value="UniProtKB-KW"/>
</dbReference>
<evidence type="ECO:0000256" key="3">
    <source>
        <dbReference type="ARBA" id="ARBA00023125"/>
    </source>
</evidence>
<name>A0A7W3HFW3_ENTAS</name>